<keyword evidence="14" id="KW-1185">Reference proteome</keyword>
<keyword evidence="5" id="KW-0808">Transferase</keyword>
<name>A0A318KWC9_9FIRM</name>
<dbReference type="Proteomes" id="UP000247612">
    <property type="component" value="Unassembled WGS sequence"/>
</dbReference>
<comment type="caution">
    <text evidence="13">The sequence shown here is derived from an EMBL/GenBank/DDBJ whole genome shotgun (WGS) entry which is preliminary data.</text>
</comment>
<dbReference type="RefSeq" id="WP_022937814.1">
    <property type="nucleotide sequence ID" value="NZ_BAABZA010000005.1"/>
</dbReference>
<evidence type="ECO:0000256" key="4">
    <source>
        <dbReference type="ARBA" id="ARBA00022553"/>
    </source>
</evidence>
<keyword evidence="2" id="KW-0813">Transport</keyword>
<accession>A0A318KWC9</accession>
<dbReference type="GO" id="GO:0016301">
    <property type="term" value="F:kinase activity"/>
    <property type="evidence" value="ECO:0007669"/>
    <property type="project" value="UniProtKB-KW"/>
</dbReference>
<protein>
    <recommendedName>
        <fullName evidence="9">Ascorbate-specific PTS system EIIA component</fullName>
    </recommendedName>
    <alternativeName>
        <fullName evidence="10">Ascorbate-specific phosphotransferase enzyme IIA component</fullName>
    </alternativeName>
</protein>
<dbReference type="Pfam" id="PF00359">
    <property type="entry name" value="PTS_EIIA_2"/>
    <property type="match status" value="1"/>
</dbReference>
<evidence type="ECO:0000256" key="10">
    <source>
        <dbReference type="ARBA" id="ARBA00042072"/>
    </source>
</evidence>
<keyword evidence="12" id="KW-0762">Sugar transport</keyword>
<dbReference type="PANTHER" id="PTHR36203">
    <property type="entry name" value="ASCORBATE-SPECIFIC PTS SYSTEM EIIA COMPONENT"/>
    <property type="match status" value="1"/>
</dbReference>
<comment type="function">
    <text evidence="8">The phosphoenolpyruvate-dependent sugar phosphotransferase system (sugar PTS), a major carbohydrate active transport system, catalyzes the phosphorylation of incoming sugar substrates concomitantly with their translocation across the cell membrane. The enzyme II UlaABC PTS system is involved in ascorbate transport.</text>
</comment>
<organism evidence="13 14">
    <name type="scientific">Dielma fastidiosa</name>
    <dbReference type="NCBI Taxonomy" id="1034346"/>
    <lineage>
        <taxon>Bacteria</taxon>
        <taxon>Bacillati</taxon>
        <taxon>Bacillota</taxon>
        <taxon>Erysipelotrichia</taxon>
        <taxon>Erysipelotrichales</taxon>
        <taxon>Erysipelotrichaceae</taxon>
        <taxon>Dielma</taxon>
    </lineage>
</organism>
<proteinExistence type="predicted"/>
<dbReference type="CDD" id="cd00211">
    <property type="entry name" value="PTS_IIA_fru"/>
    <property type="match status" value="1"/>
</dbReference>
<evidence type="ECO:0000256" key="8">
    <source>
        <dbReference type="ARBA" id="ARBA00037387"/>
    </source>
</evidence>
<dbReference type="InterPro" id="IPR016152">
    <property type="entry name" value="PTrfase/Anion_transptr"/>
</dbReference>
<keyword evidence="7" id="KW-0418">Kinase</keyword>
<dbReference type="InterPro" id="IPR002178">
    <property type="entry name" value="PTS_EIIA_type-2_dom"/>
</dbReference>
<evidence type="ECO:0000256" key="3">
    <source>
        <dbReference type="ARBA" id="ARBA00022490"/>
    </source>
</evidence>
<evidence type="ECO:0000256" key="2">
    <source>
        <dbReference type="ARBA" id="ARBA00022448"/>
    </source>
</evidence>
<dbReference type="PROSITE" id="PS51094">
    <property type="entry name" value="PTS_EIIA_TYPE_2"/>
    <property type="match status" value="1"/>
</dbReference>
<feature type="domain" description="PTS EIIA type-2" evidence="11">
    <location>
        <begin position="4"/>
        <end position="147"/>
    </location>
</feature>
<dbReference type="PANTHER" id="PTHR36203:SF1">
    <property type="entry name" value="ASCORBATE-SPECIFIC PTS SYSTEM EIIA COMPONENT"/>
    <property type="match status" value="1"/>
</dbReference>
<evidence type="ECO:0000259" key="11">
    <source>
        <dbReference type="PROSITE" id="PS51094"/>
    </source>
</evidence>
<evidence type="ECO:0000313" key="14">
    <source>
        <dbReference type="Proteomes" id="UP000247612"/>
    </source>
</evidence>
<sequence length="152" mass="16697">MKEELLSKDCIQIADSVTDWQAAIKLAAQPMLNKGYIEERYIDAMIETVNTLGAYIVIAPNIAMPHARSESGALKNGFAILKLKTPVYFDESQDSRAVLILPISCVDNAAHMKMLQALAAVLGDPELAEKVVGSNEIDEIYNIFANVELEDE</sequence>
<keyword evidence="6" id="KW-0598">Phosphotransferase system</keyword>
<keyword evidence="4" id="KW-0597">Phosphoprotein</keyword>
<keyword evidence="3" id="KW-0963">Cytoplasm</keyword>
<dbReference type="EMBL" id="QJKH01000004">
    <property type="protein sequence ID" value="PXX80015.1"/>
    <property type="molecule type" value="Genomic_DNA"/>
</dbReference>
<evidence type="ECO:0000256" key="6">
    <source>
        <dbReference type="ARBA" id="ARBA00022683"/>
    </source>
</evidence>
<reference evidence="13 14" key="1">
    <citation type="submission" date="2018-05" db="EMBL/GenBank/DDBJ databases">
        <title>Genomic Encyclopedia of Type Strains, Phase IV (KMG-IV): sequencing the most valuable type-strain genomes for metagenomic binning, comparative biology and taxonomic classification.</title>
        <authorList>
            <person name="Goeker M."/>
        </authorList>
    </citation>
    <scope>NUCLEOTIDE SEQUENCE [LARGE SCALE GENOMIC DNA]</scope>
    <source>
        <strain evidence="13 14">JC118</strain>
    </source>
</reference>
<comment type="subcellular location">
    <subcellularLocation>
        <location evidence="1">Cytoplasm</location>
    </subcellularLocation>
</comment>
<dbReference type="Proteomes" id="UP001276902">
    <property type="component" value="Unassembled WGS sequence"/>
</dbReference>
<dbReference type="GO" id="GO:0009401">
    <property type="term" value="P:phosphoenolpyruvate-dependent sugar phosphotransferase system"/>
    <property type="evidence" value="ECO:0007669"/>
    <property type="project" value="UniProtKB-KW"/>
</dbReference>
<dbReference type="STRING" id="1034346.GCA_000313565_01511"/>
<evidence type="ECO:0000256" key="5">
    <source>
        <dbReference type="ARBA" id="ARBA00022679"/>
    </source>
</evidence>
<dbReference type="GO" id="GO:0005737">
    <property type="term" value="C:cytoplasm"/>
    <property type="evidence" value="ECO:0007669"/>
    <property type="project" value="UniProtKB-SubCell"/>
</dbReference>
<reference evidence="12" key="2">
    <citation type="submission" date="2022-03" db="EMBL/GenBank/DDBJ databases">
        <title>First case of bacteraemia caused by Dielma fastidiosa in a patient hospitalised with diverticulitis.</title>
        <authorList>
            <person name="Forman-Ankjaer B."/>
            <person name="Hvid-Jensen F."/>
            <person name="Kobel C.M."/>
            <person name="Greve T."/>
        </authorList>
    </citation>
    <scope>NUCLEOTIDE SEQUENCE</scope>
    <source>
        <strain evidence="12">AUH_DF_2021</strain>
    </source>
</reference>
<evidence type="ECO:0000256" key="1">
    <source>
        <dbReference type="ARBA" id="ARBA00004496"/>
    </source>
</evidence>
<dbReference type="EMBL" id="JALDAW010000013">
    <property type="protein sequence ID" value="MDY5168139.1"/>
    <property type="molecule type" value="Genomic_DNA"/>
</dbReference>
<evidence type="ECO:0000313" key="12">
    <source>
        <dbReference type="EMBL" id="MDY5168139.1"/>
    </source>
</evidence>
<gene>
    <name evidence="13" type="ORF">DES51_10417</name>
    <name evidence="12" type="ORF">MQE39_08415</name>
</gene>
<dbReference type="InterPro" id="IPR051351">
    <property type="entry name" value="Ascorbate-PTS_EIIA_comp"/>
</dbReference>
<dbReference type="SUPFAM" id="SSF55804">
    <property type="entry name" value="Phoshotransferase/anion transport protein"/>
    <property type="match status" value="1"/>
</dbReference>
<dbReference type="Gene3D" id="3.40.930.10">
    <property type="entry name" value="Mannitol-specific EII, Chain A"/>
    <property type="match status" value="1"/>
</dbReference>
<evidence type="ECO:0000313" key="13">
    <source>
        <dbReference type="EMBL" id="PXX80015.1"/>
    </source>
</evidence>
<evidence type="ECO:0000256" key="7">
    <source>
        <dbReference type="ARBA" id="ARBA00022777"/>
    </source>
</evidence>
<dbReference type="AlphaFoldDB" id="A0A318KWC9"/>
<evidence type="ECO:0000256" key="9">
    <source>
        <dbReference type="ARBA" id="ARBA00041175"/>
    </source>
</evidence>